<dbReference type="Proteomes" id="UP000577419">
    <property type="component" value="Unassembled WGS sequence"/>
</dbReference>
<evidence type="ECO:0000313" key="1">
    <source>
        <dbReference type="EMBL" id="HIH07815.1"/>
    </source>
</evidence>
<organism evidence="1 2">
    <name type="scientific">Candidatus Iainarchaeum sp</name>
    <dbReference type="NCBI Taxonomy" id="3101447"/>
    <lineage>
        <taxon>Archaea</taxon>
        <taxon>Candidatus Iainarchaeota</taxon>
        <taxon>Candidatus Iainarchaeia</taxon>
        <taxon>Candidatus Iainarchaeales</taxon>
        <taxon>Candidatus Iainarchaeaceae</taxon>
        <taxon>Candidatus Iainarchaeum</taxon>
    </lineage>
</organism>
<comment type="caution">
    <text evidence="1">The sequence shown here is derived from an EMBL/GenBank/DDBJ whole genome shotgun (WGS) entry which is preliminary data.</text>
</comment>
<evidence type="ECO:0000313" key="2">
    <source>
        <dbReference type="Proteomes" id="UP000577419"/>
    </source>
</evidence>
<gene>
    <name evidence="1" type="ORF">HA237_00425</name>
</gene>
<reference evidence="2" key="1">
    <citation type="journal article" date="2020" name="bioRxiv">
        <title>A rank-normalized archaeal taxonomy based on genome phylogeny resolves widespread incomplete and uneven classifications.</title>
        <authorList>
            <person name="Rinke C."/>
            <person name="Chuvochina M."/>
            <person name="Mussig A.J."/>
            <person name="Chaumeil P.-A."/>
            <person name="Waite D.W."/>
            <person name="Whitman W.B."/>
            <person name="Parks D.H."/>
            <person name="Hugenholtz P."/>
        </authorList>
    </citation>
    <scope>NUCLEOTIDE SEQUENCE [LARGE SCALE GENOMIC DNA]</scope>
</reference>
<protein>
    <submittedName>
        <fullName evidence="1">Uncharacterized protein</fullName>
    </submittedName>
</protein>
<name>A0A7J4IU88_9ARCH</name>
<dbReference type="AlphaFoldDB" id="A0A7J4IU88"/>
<accession>A0A7J4IU88</accession>
<dbReference type="EMBL" id="DUFG01000003">
    <property type="protein sequence ID" value="HIH07815.1"/>
    <property type="molecule type" value="Genomic_DNA"/>
</dbReference>
<proteinExistence type="predicted"/>
<sequence length="65" mass="7359">MELNIPAVRSRDINWGSPTETENALKWSAAQLLKQDPSNEFKKHLNARVNPRGSAEVELLFSKPK</sequence>